<evidence type="ECO:0000256" key="1">
    <source>
        <dbReference type="SAM" id="Phobius"/>
    </source>
</evidence>
<feature type="domain" description="CSC1/OSCA1-like N-terminal transmembrane" evidence="2">
    <location>
        <begin position="7"/>
        <end position="52"/>
    </location>
</feature>
<dbReference type="Proteomes" id="UP000265520">
    <property type="component" value="Unassembled WGS sequence"/>
</dbReference>
<evidence type="ECO:0000259" key="2">
    <source>
        <dbReference type="Pfam" id="PF13967"/>
    </source>
</evidence>
<dbReference type="GO" id="GO:0005227">
    <property type="term" value="F:calcium-activated cation channel activity"/>
    <property type="evidence" value="ECO:0007669"/>
    <property type="project" value="InterPro"/>
</dbReference>
<accession>A0A392NV89</accession>
<dbReference type="GO" id="GO:0005886">
    <property type="term" value="C:plasma membrane"/>
    <property type="evidence" value="ECO:0007669"/>
    <property type="project" value="TreeGrafter"/>
</dbReference>
<protein>
    <submittedName>
        <fullName evidence="3">ERD (Early-responsive to dehydration stress) family protein</fullName>
    </submittedName>
</protein>
<evidence type="ECO:0000313" key="3">
    <source>
        <dbReference type="EMBL" id="MCI03733.1"/>
    </source>
</evidence>
<dbReference type="Pfam" id="PF13967">
    <property type="entry name" value="RSN1_TM"/>
    <property type="match status" value="1"/>
</dbReference>
<sequence>MGTGIRDNSDFQNKSLDSFSISNVNNGSHGLWIHFCAAYVFTGVVCILLYYEYAYIASKRIACFYSSKPQPHQFTILVR</sequence>
<feature type="transmembrane region" description="Helical" evidence="1">
    <location>
        <begin position="31"/>
        <end position="51"/>
    </location>
</feature>
<feature type="non-terminal residue" evidence="3">
    <location>
        <position position="79"/>
    </location>
</feature>
<comment type="caution">
    <text evidence="3">The sequence shown here is derived from an EMBL/GenBank/DDBJ whole genome shotgun (WGS) entry which is preliminary data.</text>
</comment>
<dbReference type="PANTHER" id="PTHR13018">
    <property type="entry name" value="PROBABLE MEMBRANE PROTEIN DUF221-RELATED"/>
    <property type="match status" value="1"/>
</dbReference>
<name>A0A392NV89_9FABA</name>
<proteinExistence type="predicted"/>
<keyword evidence="4" id="KW-1185">Reference proteome</keyword>
<keyword evidence="1" id="KW-1133">Transmembrane helix</keyword>
<keyword evidence="1" id="KW-0472">Membrane</keyword>
<dbReference type="AlphaFoldDB" id="A0A392NV89"/>
<reference evidence="3 4" key="1">
    <citation type="journal article" date="2018" name="Front. Plant Sci.">
        <title>Red Clover (Trifolium pratense) and Zigzag Clover (T. medium) - A Picture of Genomic Similarities and Differences.</title>
        <authorList>
            <person name="Dluhosova J."/>
            <person name="Istvanek J."/>
            <person name="Nedelnik J."/>
            <person name="Repkova J."/>
        </authorList>
    </citation>
    <scope>NUCLEOTIDE SEQUENCE [LARGE SCALE GENOMIC DNA]</scope>
    <source>
        <strain evidence="4">cv. 10/8</strain>
        <tissue evidence="3">Leaf</tissue>
    </source>
</reference>
<dbReference type="InterPro" id="IPR045122">
    <property type="entry name" value="Csc1-like"/>
</dbReference>
<organism evidence="3 4">
    <name type="scientific">Trifolium medium</name>
    <dbReference type="NCBI Taxonomy" id="97028"/>
    <lineage>
        <taxon>Eukaryota</taxon>
        <taxon>Viridiplantae</taxon>
        <taxon>Streptophyta</taxon>
        <taxon>Embryophyta</taxon>
        <taxon>Tracheophyta</taxon>
        <taxon>Spermatophyta</taxon>
        <taxon>Magnoliopsida</taxon>
        <taxon>eudicotyledons</taxon>
        <taxon>Gunneridae</taxon>
        <taxon>Pentapetalae</taxon>
        <taxon>rosids</taxon>
        <taxon>fabids</taxon>
        <taxon>Fabales</taxon>
        <taxon>Fabaceae</taxon>
        <taxon>Papilionoideae</taxon>
        <taxon>50 kb inversion clade</taxon>
        <taxon>NPAAA clade</taxon>
        <taxon>Hologalegina</taxon>
        <taxon>IRL clade</taxon>
        <taxon>Trifolieae</taxon>
        <taxon>Trifolium</taxon>
    </lineage>
</organism>
<keyword evidence="1" id="KW-0812">Transmembrane</keyword>
<dbReference type="EMBL" id="LXQA010053106">
    <property type="protein sequence ID" value="MCI03733.1"/>
    <property type="molecule type" value="Genomic_DNA"/>
</dbReference>
<evidence type="ECO:0000313" key="4">
    <source>
        <dbReference type="Proteomes" id="UP000265520"/>
    </source>
</evidence>
<dbReference type="PANTHER" id="PTHR13018:SF102">
    <property type="entry name" value="ERD (EARLY-RESPONSIVE TO DEHYDRATION STRESS) FAMILY PROTEIN"/>
    <property type="match status" value="1"/>
</dbReference>
<dbReference type="InterPro" id="IPR032880">
    <property type="entry name" value="CSC1/OSCA1-like_N"/>
</dbReference>